<dbReference type="PANTHER" id="PTHR38041">
    <property type="entry name" value="CHORISMATE MUTASE"/>
    <property type="match status" value="1"/>
</dbReference>
<dbReference type="InterPro" id="IPR002701">
    <property type="entry name" value="CM_II_prokaryot"/>
</dbReference>
<feature type="domain" description="Chorismate mutase" evidence="7">
    <location>
        <begin position="10"/>
        <end position="102"/>
    </location>
</feature>
<name>A0A0H3DUC2_EDWTF</name>
<dbReference type="SMART" id="SM00830">
    <property type="entry name" value="CM_2"/>
    <property type="match status" value="1"/>
</dbReference>
<dbReference type="PATRIC" id="fig|718251.5.peg.2880"/>
<dbReference type="PANTHER" id="PTHR38041:SF2">
    <property type="entry name" value="SECRETED CHORISMATE MUTASE"/>
    <property type="match status" value="1"/>
</dbReference>
<dbReference type="NCBIfam" id="TIGR01806">
    <property type="entry name" value="CM_mono2"/>
    <property type="match status" value="1"/>
</dbReference>
<dbReference type="Pfam" id="PF01817">
    <property type="entry name" value="CM_2"/>
    <property type="match status" value="1"/>
</dbReference>
<dbReference type="Gene3D" id="1.20.59.10">
    <property type="entry name" value="Chorismate mutase"/>
    <property type="match status" value="1"/>
</dbReference>
<evidence type="ECO:0000256" key="3">
    <source>
        <dbReference type="ARBA" id="ARBA00022729"/>
    </source>
</evidence>
<keyword evidence="4 5" id="KW-0413">Isomerase</keyword>
<evidence type="ECO:0000259" key="7">
    <source>
        <dbReference type="PROSITE" id="PS51168"/>
    </source>
</evidence>
<feature type="signal peptide" evidence="6">
    <location>
        <begin position="1"/>
        <end position="23"/>
    </location>
</feature>
<sequence length="189" mass="21341">MGRKITGKLLILAWLFSSTTGLARSIPSEDIASLINQRLSYMKDVAGYKANHHLAIEDLPQEAKVLANAMREAATLGLDGESVKPFIQAQMDTAKAIQYRYRADWLSMPEKGWQPESLEQVRAKISMLNTNILTDIRTQLTAGDPLTDKAAFMKRLNQTNLRDSDKEHLWYSLKKITLKKYPDPVNHAV</sequence>
<protein>
    <recommendedName>
        <fullName evidence="2 5">Chorismate mutase</fullName>
        <ecNumber evidence="2 5">5.4.99.5</ecNumber>
    </recommendedName>
</protein>
<dbReference type="SUPFAM" id="SSF48600">
    <property type="entry name" value="Chorismate mutase II"/>
    <property type="match status" value="1"/>
</dbReference>
<keyword evidence="3 6" id="KW-0732">Signal</keyword>
<evidence type="ECO:0000256" key="2">
    <source>
        <dbReference type="ARBA" id="ARBA00012404"/>
    </source>
</evidence>
<dbReference type="KEGG" id="etd:ETAF_2770"/>
<dbReference type="PROSITE" id="PS51168">
    <property type="entry name" value="CHORISMATE_MUT_2"/>
    <property type="match status" value="1"/>
</dbReference>
<dbReference type="EC" id="5.4.99.5" evidence="2 5"/>
<dbReference type="Proteomes" id="UP000002230">
    <property type="component" value="Chromosome"/>
</dbReference>
<gene>
    <name evidence="8" type="ordered locus">ETAF_2770</name>
</gene>
<dbReference type="AlphaFoldDB" id="A0A0H3DUC2"/>
<dbReference type="InterPro" id="IPR036263">
    <property type="entry name" value="Chorismate_II_sf"/>
</dbReference>
<evidence type="ECO:0000256" key="1">
    <source>
        <dbReference type="ARBA" id="ARBA00004817"/>
    </source>
</evidence>
<comment type="catalytic activity">
    <reaction evidence="5">
        <text>chorismate = prephenate</text>
        <dbReference type="Rhea" id="RHEA:13897"/>
        <dbReference type="ChEBI" id="CHEBI:29748"/>
        <dbReference type="ChEBI" id="CHEBI:29934"/>
        <dbReference type="EC" id="5.4.99.5"/>
    </reaction>
</comment>
<proteinExistence type="predicted"/>
<dbReference type="InterPro" id="IPR051331">
    <property type="entry name" value="Chorismate_mutase-related"/>
</dbReference>
<dbReference type="PIRSF" id="PIRSF026640">
    <property type="entry name" value="Peripl_chor_mut"/>
    <property type="match status" value="1"/>
</dbReference>
<dbReference type="HOGENOM" id="CLU_118625_0_0_6"/>
<dbReference type="EMBL" id="CP002154">
    <property type="protein sequence ID" value="ADM42872.1"/>
    <property type="molecule type" value="Genomic_DNA"/>
</dbReference>
<reference evidence="9" key="1">
    <citation type="submission" date="2010-08" db="EMBL/GenBank/DDBJ databases">
        <title>Genome comparisons of Edwardsiella bacteria analysed using deep sequencing technology.</title>
        <authorList>
            <person name="van Soest J.J."/>
            <person name="Henkel C.V."/>
            <person name="Jansen H.J."/>
            <person name="van den Hondel C.A.M.J.J."/>
            <person name="Bloemberg G.V."/>
            <person name="Meijer A.H."/>
            <person name="Spaink H.P."/>
        </authorList>
    </citation>
    <scope>NUCLEOTIDE SEQUENCE [LARGE SCALE GENOMIC DNA]</scope>
    <source>
        <strain evidence="9">FL6-60</strain>
    </source>
</reference>
<keyword evidence="9" id="KW-1185">Reference proteome</keyword>
<evidence type="ECO:0000256" key="6">
    <source>
        <dbReference type="SAM" id="SignalP"/>
    </source>
</evidence>
<dbReference type="GO" id="GO:0009697">
    <property type="term" value="P:salicylic acid biosynthetic process"/>
    <property type="evidence" value="ECO:0007669"/>
    <property type="project" value="TreeGrafter"/>
</dbReference>
<dbReference type="GO" id="GO:0046417">
    <property type="term" value="P:chorismate metabolic process"/>
    <property type="evidence" value="ECO:0007669"/>
    <property type="project" value="InterPro"/>
</dbReference>
<evidence type="ECO:0000256" key="4">
    <source>
        <dbReference type="ARBA" id="ARBA00023235"/>
    </source>
</evidence>
<evidence type="ECO:0000313" key="8">
    <source>
        <dbReference type="EMBL" id="ADM42872.1"/>
    </source>
</evidence>
<dbReference type="GO" id="GO:0004106">
    <property type="term" value="F:chorismate mutase activity"/>
    <property type="evidence" value="ECO:0007669"/>
    <property type="project" value="UniProtKB-EC"/>
</dbReference>
<accession>A0A0H3DUC2</accession>
<reference evidence="8 9" key="2">
    <citation type="journal article" date="2011" name="BMC Immunol.">
        <title>Comparison of static immersion and intravenous injection systems for exposure of zebrafish embryos to the natural pathogen Edwardsiella tarda.</title>
        <authorList>
            <person name="van Soest J.J."/>
            <person name="Stockhammer O.W."/>
            <person name="Ordas A."/>
            <person name="Bloemberg G.V."/>
            <person name="Spaink H.P."/>
            <person name="Meijer A.H."/>
        </authorList>
    </citation>
    <scope>NUCLEOTIDE SEQUENCE [LARGE SCALE GENOMIC DNA]</scope>
    <source>
        <strain evidence="8 9">FL6-60</strain>
    </source>
</reference>
<comment type="function">
    <text evidence="5">Catalyzes the Claisen rearrangement of chorismate to prephenate.</text>
</comment>
<comment type="pathway">
    <text evidence="1 5">Metabolic intermediate biosynthesis; prephenate biosynthesis; prephenate from chorismate: step 1/1.</text>
</comment>
<dbReference type="InterPro" id="IPR036979">
    <property type="entry name" value="CM_dom_sf"/>
</dbReference>
<dbReference type="InterPro" id="IPR008240">
    <property type="entry name" value="Chorismate_mutase_periplasmic"/>
</dbReference>
<evidence type="ECO:0000313" key="9">
    <source>
        <dbReference type="Proteomes" id="UP000002230"/>
    </source>
</evidence>
<dbReference type="UniPathway" id="UPA00120">
    <property type="reaction ID" value="UER00203"/>
</dbReference>
<evidence type="ECO:0000256" key="5">
    <source>
        <dbReference type="PIRNR" id="PIRNR026640"/>
    </source>
</evidence>
<dbReference type="NCBIfam" id="NF005965">
    <property type="entry name" value="PRK08055.1"/>
    <property type="match status" value="1"/>
</dbReference>
<organism evidence="8 9">
    <name type="scientific">Edwardsiella tarda (strain FL6-60)</name>
    <dbReference type="NCBI Taxonomy" id="718251"/>
    <lineage>
        <taxon>Bacteria</taxon>
        <taxon>Pseudomonadati</taxon>
        <taxon>Pseudomonadota</taxon>
        <taxon>Gammaproteobacteria</taxon>
        <taxon>Enterobacterales</taxon>
        <taxon>Hafniaceae</taxon>
        <taxon>Edwardsiella</taxon>
    </lineage>
</organism>
<feature type="chain" id="PRO_5002607949" description="Chorismate mutase" evidence="6">
    <location>
        <begin position="24"/>
        <end position="189"/>
    </location>
</feature>